<evidence type="ECO:0000313" key="3">
    <source>
        <dbReference type="Proteomes" id="UP000198535"/>
    </source>
</evidence>
<dbReference type="AlphaFoldDB" id="A0A1I4V0E2"/>
<evidence type="ECO:0000313" key="1">
    <source>
        <dbReference type="EMBL" id="SFM94636.1"/>
    </source>
</evidence>
<sequence>MAKPDPLSEEQVDNILSRADDELCSLYDIYEAAILHPDDLVIGVDDEETIFSEMPNEEKEDFIDSLEEQLGITRYFKNVTLLRKLNICIIKEDTFELLESHKSGDFFKLRDAKGNIFTYYERNKF</sequence>
<dbReference type="EMBL" id="FOUJ01000011">
    <property type="protein sequence ID" value="SFM94636.1"/>
    <property type="molecule type" value="Genomic_DNA"/>
</dbReference>
<organism evidence="1 3">
    <name type="scientific">Methanolobus profundi</name>
    <dbReference type="NCBI Taxonomy" id="487685"/>
    <lineage>
        <taxon>Archaea</taxon>
        <taxon>Methanobacteriati</taxon>
        <taxon>Methanobacteriota</taxon>
        <taxon>Stenosarchaea group</taxon>
        <taxon>Methanomicrobia</taxon>
        <taxon>Methanosarcinales</taxon>
        <taxon>Methanosarcinaceae</taxon>
        <taxon>Methanolobus</taxon>
    </lineage>
</organism>
<protein>
    <submittedName>
        <fullName evidence="1">Uncharacterized protein</fullName>
    </submittedName>
</protein>
<reference evidence="3" key="1">
    <citation type="submission" date="2016-10" db="EMBL/GenBank/DDBJ databases">
        <authorList>
            <person name="Varghese N."/>
            <person name="Submissions S."/>
        </authorList>
    </citation>
    <scope>NUCLEOTIDE SEQUENCE [LARGE SCALE GENOMIC DNA]</scope>
    <source>
        <strain evidence="3">Mob M</strain>
    </source>
</reference>
<reference evidence="1" key="2">
    <citation type="submission" date="2016-10" db="EMBL/GenBank/DDBJ databases">
        <authorList>
            <person name="de Groot N.N."/>
        </authorList>
    </citation>
    <scope>NUCLEOTIDE SEQUENCE [LARGE SCALE GENOMIC DNA]</scope>
    <source>
        <strain evidence="1">Mob M</strain>
    </source>
</reference>
<dbReference type="Proteomes" id="UP000198535">
    <property type="component" value="Unassembled WGS sequence"/>
</dbReference>
<keyword evidence="3" id="KW-1185">Reference proteome</keyword>
<evidence type="ECO:0000313" key="2">
    <source>
        <dbReference type="EMBL" id="SFM95022.1"/>
    </source>
</evidence>
<dbReference type="RefSeq" id="WP_091938293.1">
    <property type="nucleotide sequence ID" value="NZ_FOUJ01000011.1"/>
</dbReference>
<accession>A0A1I4V0E2</accession>
<dbReference type="EMBL" id="FOUJ01000012">
    <property type="protein sequence ID" value="SFM95022.1"/>
    <property type="molecule type" value="Genomic_DNA"/>
</dbReference>
<proteinExistence type="predicted"/>
<gene>
    <name evidence="1" type="ORF">SAMN04488696_2960</name>
    <name evidence="2" type="ORF">SAMN04488696_2971</name>
</gene>
<name>A0A1I4V0E2_9EURY</name>